<proteinExistence type="predicted"/>
<sequence length="68" mass="7142">MRQVGIHSAEKPNHFCNLLQRWNVPIKLQMSRQVASSGVPGGKGSSSGFVLIVGLSTLGAGVYSSSIT</sequence>
<dbReference type="Proteomes" id="UP000694551">
    <property type="component" value="Unplaced"/>
</dbReference>
<organism evidence="1 2">
    <name type="scientific">Strix occidentalis caurina</name>
    <name type="common">northern spotted owl</name>
    <dbReference type="NCBI Taxonomy" id="311401"/>
    <lineage>
        <taxon>Eukaryota</taxon>
        <taxon>Metazoa</taxon>
        <taxon>Chordata</taxon>
        <taxon>Craniata</taxon>
        <taxon>Vertebrata</taxon>
        <taxon>Euteleostomi</taxon>
        <taxon>Archelosauria</taxon>
        <taxon>Archosauria</taxon>
        <taxon>Dinosauria</taxon>
        <taxon>Saurischia</taxon>
        <taxon>Theropoda</taxon>
        <taxon>Coelurosauria</taxon>
        <taxon>Aves</taxon>
        <taxon>Neognathae</taxon>
        <taxon>Neoaves</taxon>
        <taxon>Telluraves</taxon>
        <taxon>Strigiformes</taxon>
        <taxon>Strigidae</taxon>
        <taxon>Strix</taxon>
    </lineage>
</organism>
<name>A0A8D0FE48_STROC</name>
<accession>A0A8D0FE48</accession>
<protein>
    <submittedName>
        <fullName evidence="1">Uncharacterized protein</fullName>
    </submittedName>
</protein>
<reference evidence="1" key="2">
    <citation type="submission" date="2025-09" db="UniProtKB">
        <authorList>
            <consortium name="Ensembl"/>
        </authorList>
    </citation>
    <scope>IDENTIFICATION</scope>
</reference>
<evidence type="ECO:0000313" key="2">
    <source>
        <dbReference type="Proteomes" id="UP000694551"/>
    </source>
</evidence>
<reference evidence="1" key="1">
    <citation type="submission" date="2025-08" db="UniProtKB">
        <authorList>
            <consortium name="Ensembl"/>
        </authorList>
    </citation>
    <scope>IDENTIFICATION</scope>
</reference>
<evidence type="ECO:0000313" key="1">
    <source>
        <dbReference type="Ensembl" id="ENSSOCP00000013241.1"/>
    </source>
</evidence>
<dbReference type="AlphaFoldDB" id="A0A8D0FE48"/>
<keyword evidence="2" id="KW-1185">Reference proteome</keyword>
<dbReference type="Ensembl" id="ENSSOCT00000013603.1">
    <property type="protein sequence ID" value="ENSSOCP00000013241.1"/>
    <property type="gene ID" value="ENSSOCG00000010058.1"/>
</dbReference>